<evidence type="ECO:0000256" key="1">
    <source>
        <dbReference type="ARBA" id="ARBA00004123"/>
    </source>
</evidence>
<name>A0A225AHI8_TALAT</name>
<dbReference type="InterPro" id="IPR022031">
    <property type="entry name" value="Rif1_N"/>
</dbReference>
<dbReference type="PANTHER" id="PTHR22928">
    <property type="entry name" value="TELOMERE-ASSOCIATED PROTEIN RIF1"/>
    <property type="match status" value="1"/>
</dbReference>
<evidence type="ECO:0000256" key="5">
    <source>
        <dbReference type="ARBA" id="ARBA00023242"/>
    </source>
</evidence>
<keyword evidence="6" id="KW-0131">Cell cycle</keyword>
<keyword evidence="10" id="KW-1185">Reference proteome</keyword>
<feature type="compositionally biased region" description="Basic and acidic residues" evidence="7">
    <location>
        <begin position="1330"/>
        <end position="1341"/>
    </location>
</feature>
<evidence type="ECO:0000256" key="6">
    <source>
        <dbReference type="ARBA" id="ARBA00023306"/>
    </source>
</evidence>
<dbReference type="GO" id="GO:0000723">
    <property type="term" value="P:telomere maintenance"/>
    <property type="evidence" value="ECO:0007669"/>
    <property type="project" value="TreeGrafter"/>
</dbReference>
<feature type="domain" description="Telomere-associated protein Rif1 N-terminal" evidence="8">
    <location>
        <begin position="132"/>
        <end position="504"/>
    </location>
</feature>
<dbReference type="STRING" id="1441469.A0A225AHI8"/>
<dbReference type="OrthoDB" id="5399929at2759"/>
<evidence type="ECO:0000259" key="8">
    <source>
        <dbReference type="Pfam" id="PF12231"/>
    </source>
</evidence>
<organism evidence="9 10">
    <name type="scientific">Talaromyces atroroseus</name>
    <dbReference type="NCBI Taxonomy" id="1441469"/>
    <lineage>
        <taxon>Eukaryota</taxon>
        <taxon>Fungi</taxon>
        <taxon>Dikarya</taxon>
        <taxon>Ascomycota</taxon>
        <taxon>Pezizomycotina</taxon>
        <taxon>Eurotiomycetes</taxon>
        <taxon>Eurotiomycetidae</taxon>
        <taxon>Eurotiales</taxon>
        <taxon>Trichocomaceae</taxon>
        <taxon>Talaromyces</taxon>
        <taxon>Talaromyces sect. Trachyspermi</taxon>
    </lineage>
</organism>
<feature type="compositionally biased region" description="Basic and acidic residues" evidence="7">
    <location>
        <begin position="1348"/>
        <end position="1359"/>
    </location>
</feature>
<dbReference type="GeneID" id="31008015"/>
<evidence type="ECO:0000256" key="2">
    <source>
        <dbReference type="ARBA" id="ARBA00004574"/>
    </source>
</evidence>
<feature type="region of interest" description="Disordered" evidence="7">
    <location>
        <begin position="1266"/>
        <end position="1387"/>
    </location>
</feature>
<feature type="compositionally biased region" description="Basic residues" evidence="7">
    <location>
        <begin position="1287"/>
        <end position="1299"/>
    </location>
</feature>
<feature type="compositionally biased region" description="Basic and acidic residues" evidence="7">
    <location>
        <begin position="1504"/>
        <end position="1513"/>
    </location>
</feature>
<evidence type="ECO:0000256" key="4">
    <source>
        <dbReference type="ARBA" id="ARBA00022895"/>
    </source>
</evidence>
<comment type="caution">
    <text evidence="9">The sequence shown here is derived from an EMBL/GenBank/DDBJ whole genome shotgun (WGS) entry which is preliminary data.</text>
</comment>
<dbReference type="GO" id="GO:0140445">
    <property type="term" value="C:chromosome, telomeric repeat region"/>
    <property type="evidence" value="ECO:0007669"/>
    <property type="project" value="TreeGrafter"/>
</dbReference>
<feature type="compositionally biased region" description="Basic residues" evidence="7">
    <location>
        <begin position="1436"/>
        <end position="1451"/>
    </location>
</feature>
<dbReference type="Pfam" id="PF12231">
    <property type="entry name" value="Rif1_N"/>
    <property type="match status" value="1"/>
</dbReference>
<evidence type="ECO:0000313" key="10">
    <source>
        <dbReference type="Proteomes" id="UP000214365"/>
    </source>
</evidence>
<dbReference type="GO" id="GO:0005634">
    <property type="term" value="C:nucleus"/>
    <property type="evidence" value="ECO:0007669"/>
    <property type="project" value="UniProtKB-SubCell"/>
</dbReference>
<dbReference type="EMBL" id="LFMY01000014">
    <property type="protein sequence ID" value="OKL56528.1"/>
    <property type="molecule type" value="Genomic_DNA"/>
</dbReference>
<feature type="region of interest" description="Disordered" evidence="7">
    <location>
        <begin position="1108"/>
        <end position="1148"/>
    </location>
</feature>
<proteinExistence type="predicted"/>
<sequence length="1732" mass="191959">MVEVFTARPPTPPKASHGLLKRDGEPLPGRSNMLGTPGESPASTAESRVLRSNKKVNFSPITSYIKPPSFSNHTSISAPEIRSLPPSNECKPTKSILKATSTTLLTGDMALTEESQPQSFAILLDSATQQLGGESLSSRVDAYMQLLGALKAYENIPEQDALASKLVSLLQSVQRDITRDLGKGDLVEMNLVINALKLGLYIIWSDDLASQIPDDFKIFIIDQSLSVLQEGKLPKSILNHYIHILYTQNFSQKTMTNSRVTRILAVLNDITDRVNGNGIVSHRLVVYTRLLSQSKSVMASQASLWVENFISGLLHPVKDTRSKALILGNKVALLLGPNMNISKCILDIFNKELSQGRKLVSEICERMSRMMMSVESGVHVPQIWSIIILLLRSKRFNIEHWEYFKEWVLVLQKCFNCSEPAIKSQAIIGWNKFVYVVSCNESTSMSMLKMLTKPILSQPERKRNEKGSSHITPLFLSSYYNLIYYTFRPSTPYEHIDFLWEEYISQPFANKFANSPQLNDAACKALSSLLWTPQPKVWTENKINEVSRMESEYIVPIDCRWIRSRIVVVVHAFEVLLASSTWKSGNVSDSNIALAWTHICKALGDASSKEIKPSTELMQAIATILGLFQRLVLAGPSSLNAKTNEIFLERFSYLSTTLISTVGPSPFTENLLLKTSQETFQAANTPTHRRSNAGANLETSFMHILRMLSSFGKLSEPSQKFLGVIDNLLEVASKGRQSRSSRLDFLEKCTEISLNEGDRNETTPPLDSYIWESTARLTINCLASLPMETLRDRDGTLSRDYGNMTSILVRGLQFATASITWNSLLDVYVRIIRIERGECGILTLVIEPIADKLIQLDRKRIYQPLKALVNQASSLAYYQQIKFPPTSTVSNRGGSVFLPDKLLELLEKLVAEAYDQYNASESSVLADVVESLTSLLGSGALQFRSILLEKLQGPLALWLRDSAHCLTAENGADSRLLTACRTLALAVANILQMAIPHNTDSLLTFEAVISAGLESVHKSTANRFIDMWNATFGLQESVSYPPGVQTALQKLIRLVELQLPSPLPSQVGSQELEMPDFVESQDTGVSESILNPIRRDFKHVNNRLSRPTNFSSSPIIQSTEWSNSHTSTKQTADSSHRRGRLRHEDSQIQFVAVDSSPRSSDIESQLLTEHQREVKERQHGNPSMFLEGLRSSSPALPYPAEDTGILSPTQLPKMRSTVRDAEAPGTPILANLQDNDDDFPGSSPTPGTKEQIFLQAQGGSALSINSLDTVQSDPPSSPPEIAPSRSSRNKRVARQKSLPRKSESKMPRDVEINAEESSEEPRSAGMSTKDGTEHLVIDAKLSENQTDMSHKEHDPHVQDVPDADSAPTDVMPDTDTDEFEQQLASQLEQDLELAVDLKIWNGSQSAQSPDKDLQSGPVTRKRKRDAETEEASTPGRTKRRSRRRSKAVRRKSAQEESSQSENDTSEPATPQASIPKRGLSTPQSSPLKHHVSVDDLSDNATDSSSKRETRHASPEVLPSPIKAKSSGSHKRRSLRLSGVTAISPPKSNEMPGASKNNKKRSQNNSNHAKKNNSGSPEKARKDDLVHDVAMANNDNDAGAQITSTTSDAMDIVVPETTEKDSTDKAQNLVGQEGQDIGTGVVMATEESHMETADAPLVTPEQEKPFTTYVSQTVQTEDRTEDGDHNMRVLESLRRVLSDIKNATFGREFLREMDDVMFDIRVEAHEAARRSDA</sequence>
<feature type="region of interest" description="Disordered" evidence="7">
    <location>
        <begin position="1227"/>
        <end position="1249"/>
    </location>
</feature>
<dbReference type="RefSeq" id="XP_020116649.1">
    <property type="nucleotide sequence ID" value="XM_020263163.1"/>
</dbReference>
<feature type="region of interest" description="Disordered" evidence="7">
    <location>
        <begin position="1171"/>
        <end position="1198"/>
    </location>
</feature>
<feature type="region of interest" description="Disordered" evidence="7">
    <location>
        <begin position="1401"/>
        <end position="1584"/>
    </location>
</feature>
<gene>
    <name evidence="9" type="ORF">UA08_08259</name>
</gene>
<evidence type="ECO:0000313" key="9">
    <source>
        <dbReference type="EMBL" id="OKL56528.1"/>
    </source>
</evidence>
<protein>
    <recommendedName>
        <fullName evidence="8">Telomere-associated protein Rif1 N-terminal domain-containing protein</fullName>
    </recommendedName>
</protein>
<feature type="compositionally biased region" description="Basic and acidic residues" evidence="7">
    <location>
        <begin position="1300"/>
        <end position="1311"/>
    </location>
</feature>
<keyword evidence="4" id="KW-0779">Telomere</keyword>
<feature type="region of interest" description="Disordered" evidence="7">
    <location>
        <begin position="1"/>
        <end position="49"/>
    </location>
</feature>
<accession>A0A225AHI8</accession>
<keyword evidence="3" id="KW-0158">Chromosome</keyword>
<dbReference type="Proteomes" id="UP000214365">
    <property type="component" value="Unassembled WGS sequence"/>
</dbReference>
<comment type="subcellular location">
    <subcellularLocation>
        <location evidence="2">Chromosome</location>
        <location evidence="2">Telomere</location>
    </subcellularLocation>
    <subcellularLocation>
        <location evidence="1">Nucleus</location>
    </subcellularLocation>
</comment>
<feature type="compositionally biased region" description="Polar residues" evidence="7">
    <location>
        <begin position="1455"/>
        <end position="1472"/>
    </location>
</feature>
<feature type="compositionally biased region" description="Polar residues" evidence="7">
    <location>
        <begin position="1108"/>
        <end position="1133"/>
    </location>
</feature>
<dbReference type="PANTHER" id="PTHR22928:SF3">
    <property type="entry name" value="TELOMERE-ASSOCIATED PROTEIN RIF1"/>
    <property type="match status" value="1"/>
</dbReference>
<reference evidence="9 10" key="1">
    <citation type="submission" date="2015-06" db="EMBL/GenBank/DDBJ databases">
        <title>Talaromyces atroroseus IBT 11181 draft genome.</title>
        <authorList>
            <person name="Rasmussen K.B."/>
            <person name="Rasmussen S."/>
            <person name="Petersen B."/>
            <person name="Sicheritz-Ponten T."/>
            <person name="Mortensen U.H."/>
            <person name="Thrane U."/>
        </authorList>
    </citation>
    <scope>NUCLEOTIDE SEQUENCE [LARGE SCALE GENOMIC DNA]</scope>
    <source>
        <strain evidence="9 10">IBT 11181</strain>
    </source>
</reference>
<evidence type="ECO:0000256" key="3">
    <source>
        <dbReference type="ARBA" id="ARBA00022454"/>
    </source>
</evidence>
<evidence type="ECO:0000256" key="7">
    <source>
        <dbReference type="SAM" id="MobiDB-lite"/>
    </source>
</evidence>
<keyword evidence="5" id="KW-0539">Nucleus</keyword>